<keyword evidence="4" id="KW-1185">Reference proteome</keyword>
<dbReference type="InterPro" id="IPR002931">
    <property type="entry name" value="Transglutaminase-like"/>
</dbReference>
<dbReference type="Pfam" id="PF08379">
    <property type="entry name" value="Bact_transglu_N"/>
    <property type="match status" value="1"/>
</dbReference>
<accession>A0ABP7W918</accession>
<evidence type="ECO:0000256" key="1">
    <source>
        <dbReference type="SAM" id="MobiDB-lite"/>
    </source>
</evidence>
<evidence type="ECO:0000313" key="4">
    <source>
        <dbReference type="Proteomes" id="UP001500392"/>
    </source>
</evidence>
<dbReference type="SMART" id="SM00460">
    <property type="entry name" value="TGc"/>
    <property type="match status" value="1"/>
</dbReference>
<dbReference type="Pfam" id="PF01841">
    <property type="entry name" value="Transglut_core"/>
    <property type="match status" value="1"/>
</dbReference>
<feature type="region of interest" description="Disordered" evidence="1">
    <location>
        <begin position="293"/>
        <end position="358"/>
    </location>
</feature>
<name>A0ABP7W918_9GAMM</name>
<dbReference type="Proteomes" id="UP001500392">
    <property type="component" value="Unassembled WGS sequence"/>
</dbReference>
<dbReference type="Gene3D" id="3.10.620.30">
    <property type="match status" value="1"/>
</dbReference>
<evidence type="ECO:0000313" key="3">
    <source>
        <dbReference type="EMBL" id="GAA4082837.1"/>
    </source>
</evidence>
<organism evidence="3 4">
    <name type="scientific">Zhongshania borealis</name>
    <dbReference type="NCBI Taxonomy" id="889488"/>
    <lineage>
        <taxon>Bacteria</taxon>
        <taxon>Pseudomonadati</taxon>
        <taxon>Pseudomonadota</taxon>
        <taxon>Gammaproteobacteria</taxon>
        <taxon>Cellvibrionales</taxon>
        <taxon>Spongiibacteraceae</taxon>
        <taxon>Zhongshania</taxon>
    </lineage>
</organism>
<dbReference type="InterPro" id="IPR038765">
    <property type="entry name" value="Papain-like_cys_pep_sf"/>
</dbReference>
<dbReference type="EMBL" id="BAABDM010000001">
    <property type="protein sequence ID" value="GAA4082837.1"/>
    <property type="molecule type" value="Genomic_DNA"/>
</dbReference>
<evidence type="ECO:0000259" key="2">
    <source>
        <dbReference type="SMART" id="SM00460"/>
    </source>
</evidence>
<feature type="compositionally biased region" description="Low complexity" evidence="1">
    <location>
        <begin position="317"/>
        <end position="358"/>
    </location>
</feature>
<dbReference type="PANTHER" id="PTHR33490:SF7">
    <property type="entry name" value="BLR2979 PROTEIN"/>
    <property type="match status" value="1"/>
</dbReference>
<comment type="caution">
    <text evidence="3">The sequence shown here is derived from an EMBL/GenBank/DDBJ whole genome shotgun (WGS) entry which is preliminary data.</text>
</comment>
<dbReference type="PANTHER" id="PTHR33490">
    <property type="entry name" value="BLR5614 PROTEIN-RELATED"/>
    <property type="match status" value="1"/>
</dbReference>
<proteinExistence type="predicted"/>
<sequence>MRYRIKHSTRYEYADQVNQGYNVAYLIPRECNGQRVNFSDIRIIPTPASKIKRVDYFGNVVCHFTVEKPHRSLEVIVESEVEIAPSEPRLLSGGITCAEVREILLNGSSDEDVKASEFCFDSPMIAVTSELVEFARDIFTPDRPFLEAVSALNSRIFNDFKYDPGFSTVATPLKDVMASRRGVCQDFAHLAIGALRGLGFAARYVSGYLETLPPPGQVKLEGADASHAWFSVYIPGDEWQDFDPTNDVMPADQHITTAWGRDYSDVTPLKGVVFGGGGKQILSVAVDVSRLETPDRPLLPPTAVPTRREGDLPVQDPLTSPLSPAQQSQSQQNQSQASPSTTQLLQTQTQSQLPPRNF</sequence>
<dbReference type="InterPro" id="IPR013589">
    <property type="entry name" value="Bac_transglu_N"/>
</dbReference>
<dbReference type="RefSeq" id="WP_344931825.1">
    <property type="nucleotide sequence ID" value="NZ_BAABDM010000001.1"/>
</dbReference>
<reference evidence="4" key="1">
    <citation type="journal article" date="2019" name="Int. J. Syst. Evol. Microbiol.">
        <title>The Global Catalogue of Microorganisms (GCM) 10K type strain sequencing project: providing services to taxonomists for standard genome sequencing and annotation.</title>
        <authorList>
            <consortium name="The Broad Institute Genomics Platform"/>
            <consortium name="The Broad Institute Genome Sequencing Center for Infectious Disease"/>
            <person name="Wu L."/>
            <person name="Ma J."/>
        </authorList>
    </citation>
    <scope>NUCLEOTIDE SEQUENCE [LARGE SCALE GENOMIC DNA]</scope>
    <source>
        <strain evidence="4">JCM 17304</strain>
    </source>
</reference>
<protein>
    <submittedName>
        <fullName evidence="3">Transglutaminase family protein</fullName>
    </submittedName>
</protein>
<gene>
    <name evidence="3" type="ORF">GCM10022414_01870</name>
</gene>
<feature type="domain" description="Transglutaminase-like" evidence="2">
    <location>
        <begin position="176"/>
        <end position="246"/>
    </location>
</feature>
<dbReference type="SUPFAM" id="SSF54001">
    <property type="entry name" value="Cysteine proteinases"/>
    <property type="match status" value="1"/>
</dbReference>